<name>A0A6N3A7G4_9FIRM</name>
<sequence>MTIIERLRQYKELDPHKIALIVDDKKYTYGDLYDAILSIDINDTSRIVNVAQTKESPKHIVALIQSQSFVEQLVQWLAGLYTGYIPMVCHNEMDTEYVEELARIIAYKGVAPLADFGVLTSGTTGRPKPLWRSESSWREFFDIQNDIFHINKDTRIFLHGSFSFTGVSNMVIAVLWSGGTVITTSSLRPNRWIQLIEEYQVDHIYALPTKLRLLVRHCKSKVDSINYIIAGSQVLDRQLMEQLERICPNMEFILYYGATELNYITYCTGKEWLDREGTVGRPFPSVQIEEQNGVIYVTTKHHIEGIPDTYTVNDCGYIDRDGYLMFTGRQGDVINKGGYKISIPEMELYLQSLQGVSEVAVITINDDIRGEDFVAYMVLEDHTELSKIIEIIHHERPSVEWPKAVLEIPMLPLTECSKVDKRKLKEWYNKR</sequence>
<dbReference type="Gene3D" id="3.30.300.30">
    <property type="match status" value="1"/>
</dbReference>
<feature type="domain" description="AMP-dependent synthetase/ligase" evidence="3">
    <location>
        <begin position="120"/>
        <end position="288"/>
    </location>
</feature>
<dbReference type="AlphaFoldDB" id="A0A6N3A7G4"/>
<dbReference type="InterPro" id="IPR045851">
    <property type="entry name" value="AMP-bd_C_sf"/>
</dbReference>
<dbReference type="RefSeq" id="WP_156719265.1">
    <property type="nucleotide sequence ID" value="NZ_CACRUF010000016.1"/>
</dbReference>
<dbReference type="InterPro" id="IPR042099">
    <property type="entry name" value="ANL_N_sf"/>
</dbReference>
<dbReference type="Pfam" id="PF13193">
    <property type="entry name" value="AMP-binding_C"/>
    <property type="match status" value="1"/>
</dbReference>
<gene>
    <name evidence="5" type="primary">yhfT</name>
    <name evidence="5" type="ORF">VDLFYP95_00892</name>
</gene>
<evidence type="ECO:0000259" key="4">
    <source>
        <dbReference type="Pfam" id="PF13193"/>
    </source>
</evidence>
<proteinExistence type="inferred from homology"/>
<evidence type="ECO:0000259" key="3">
    <source>
        <dbReference type="Pfam" id="PF00501"/>
    </source>
</evidence>
<evidence type="ECO:0000256" key="2">
    <source>
        <dbReference type="ARBA" id="ARBA00022598"/>
    </source>
</evidence>
<dbReference type="Pfam" id="PF00501">
    <property type="entry name" value="AMP-binding"/>
    <property type="match status" value="1"/>
</dbReference>
<dbReference type="InterPro" id="IPR025110">
    <property type="entry name" value="AMP-bd_C"/>
</dbReference>
<dbReference type="PANTHER" id="PTHR43201">
    <property type="entry name" value="ACYL-COA SYNTHETASE"/>
    <property type="match status" value="1"/>
</dbReference>
<dbReference type="EC" id="6.2.1.-" evidence="5"/>
<comment type="similarity">
    <text evidence="1">Belongs to the ATP-dependent AMP-binding enzyme family.</text>
</comment>
<evidence type="ECO:0000256" key="1">
    <source>
        <dbReference type="ARBA" id="ARBA00006432"/>
    </source>
</evidence>
<dbReference type="EMBL" id="CACRUF010000016">
    <property type="protein sequence ID" value="VYT85786.1"/>
    <property type="molecule type" value="Genomic_DNA"/>
</dbReference>
<accession>A0A6N3A7G4</accession>
<dbReference type="PANTHER" id="PTHR43201:SF5">
    <property type="entry name" value="MEDIUM-CHAIN ACYL-COA LIGASE ACSF2, MITOCHONDRIAL"/>
    <property type="match status" value="1"/>
</dbReference>
<dbReference type="SUPFAM" id="SSF56801">
    <property type="entry name" value="Acetyl-CoA synthetase-like"/>
    <property type="match status" value="1"/>
</dbReference>
<reference evidence="5" key="1">
    <citation type="submission" date="2019-11" db="EMBL/GenBank/DDBJ databases">
        <authorList>
            <person name="Feng L."/>
        </authorList>
    </citation>
    <scope>NUCLEOTIDE SEQUENCE</scope>
    <source>
        <strain evidence="5">VdisparLFYP95</strain>
    </source>
</reference>
<dbReference type="GO" id="GO:0006631">
    <property type="term" value="P:fatty acid metabolic process"/>
    <property type="evidence" value="ECO:0007669"/>
    <property type="project" value="TreeGrafter"/>
</dbReference>
<evidence type="ECO:0000313" key="5">
    <source>
        <dbReference type="EMBL" id="VYT85786.1"/>
    </source>
</evidence>
<dbReference type="Gene3D" id="3.40.50.12780">
    <property type="entry name" value="N-terminal domain of ligase-like"/>
    <property type="match status" value="1"/>
</dbReference>
<organism evidence="5">
    <name type="scientific">Veillonella dispar</name>
    <dbReference type="NCBI Taxonomy" id="39778"/>
    <lineage>
        <taxon>Bacteria</taxon>
        <taxon>Bacillati</taxon>
        <taxon>Bacillota</taxon>
        <taxon>Negativicutes</taxon>
        <taxon>Veillonellales</taxon>
        <taxon>Veillonellaceae</taxon>
        <taxon>Veillonella</taxon>
    </lineage>
</organism>
<protein>
    <submittedName>
        <fullName evidence="5">Putative acyl--CoA ligase YhfT</fullName>
        <ecNumber evidence="5">6.2.1.-</ecNumber>
    </submittedName>
</protein>
<dbReference type="GO" id="GO:0031956">
    <property type="term" value="F:medium-chain fatty acid-CoA ligase activity"/>
    <property type="evidence" value="ECO:0007669"/>
    <property type="project" value="TreeGrafter"/>
</dbReference>
<feature type="domain" description="AMP-binding enzyme C-terminal" evidence="4">
    <location>
        <begin position="345"/>
        <end position="418"/>
    </location>
</feature>
<dbReference type="InterPro" id="IPR000873">
    <property type="entry name" value="AMP-dep_synth/lig_dom"/>
</dbReference>
<keyword evidence="2 5" id="KW-0436">Ligase</keyword>